<protein>
    <recommendedName>
        <fullName evidence="4">DUF4391 domain-containing protein</fullName>
    </recommendedName>
</protein>
<evidence type="ECO:0008006" key="4">
    <source>
        <dbReference type="Google" id="ProtNLM"/>
    </source>
</evidence>
<sequence>MLSACQLTPKAEPKVAKNTHKTLHYSHYYLWLKTLSPQELVAEIDSQKKALSLQSDTITEQGTSHKFTQHHAKMMLIYSLPSSPIYQPYAAKTLLNNANFSDDDYSSPSDNSDSLHNLAFMLLLKDQLNAQLKLLTAQAALKTKAKQEYARKDAAIEQLEKQLHQLKKIEENLTKHQ</sequence>
<feature type="coiled-coil region" evidence="1">
    <location>
        <begin position="142"/>
        <end position="176"/>
    </location>
</feature>
<reference evidence="3" key="1">
    <citation type="journal article" date="2019" name="Int. J. Syst. Evol. Microbiol.">
        <title>The Global Catalogue of Microorganisms (GCM) 10K type strain sequencing project: providing services to taxonomists for standard genome sequencing and annotation.</title>
        <authorList>
            <consortium name="The Broad Institute Genomics Platform"/>
            <consortium name="The Broad Institute Genome Sequencing Center for Infectious Disease"/>
            <person name="Wu L."/>
            <person name="Ma J."/>
        </authorList>
    </citation>
    <scope>NUCLEOTIDE SEQUENCE [LARGE SCALE GENOMIC DNA]</scope>
    <source>
        <strain evidence="3">JCM 15608</strain>
    </source>
</reference>
<dbReference type="Proteomes" id="UP001500021">
    <property type="component" value="Unassembled WGS sequence"/>
</dbReference>
<evidence type="ECO:0000313" key="3">
    <source>
        <dbReference type="Proteomes" id="UP001500021"/>
    </source>
</evidence>
<evidence type="ECO:0000256" key="1">
    <source>
        <dbReference type="SAM" id="Coils"/>
    </source>
</evidence>
<accession>A0ABN1L329</accession>
<keyword evidence="3" id="KW-1185">Reference proteome</keyword>
<organism evidence="2 3">
    <name type="scientific">Colwellia asteriadis</name>
    <dbReference type="NCBI Taxonomy" id="517723"/>
    <lineage>
        <taxon>Bacteria</taxon>
        <taxon>Pseudomonadati</taxon>
        <taxon>Pseudomonadota</taxon>
        <taxon>Gammaproteobacteria</taxon>
        <taxon>Alteromonadales</taxon>
        <taxon>Colwelliaceae</taxon>
        <taxon>Colwellia</taxon>
    </lineage>
</organism>
<evidence type="ECO:0000313" key="2">
    <source>
        <dbReference type="EMBL" id="GAA0810737.1"/>
    </source>
</evidence>
<dbReference type="EMBL" id="BAAAFA010000001">
    <property type="protein sequence ID" value="GAA0810737.1"/>
    <property type="molecule type" value="Genomic_DNA"/>
</dbReference>
<gene>
    <name evidence="2" type="ORF">GCM10009111_02190</name>
</gene>
<proteinExistence type="predicted"/>
<comment type="caution">
    <text evidence="2">The sequence shown here is derived from an EMBL/GenBank/DDBJ whole genome shotgun (WGS) entry which is preliminary data.</text>
</comment>
<keyword evidence="1" id="KW-0175">Coiled coil</keyword>
<name>A0ABN1L329_9GAMM</name>